<feature type="transmembrane region" description="Helical" evidence="2">
    <location>
        <begin position="116"/>
        <end position="138"/>
    </location>
</feature>
<evidence type="ECO:0000256" key="1">
    <source>
        <dbReference type="SAM" id="MobiDB-lite"/>
    </source>
</evidence>
<dbReference type="InterPro" id="IPR036259">
    <property type="entry name" value="MFS_trans_sf"/>
</dbReference>
<feature type="transmembrane region" description="Helical" evidence="2">
    <location>
        <begin position="183"/>
        <end position="202"/>
    </location>
</feature>
<keyword evidence="2" id="KW-0812">Transmembrane</keyword>
<proteinExistence type="predicted"/>
<feature type="transmembrane region" description="Helical" evidence="2">
    <location>
        <begin position="70"/>
        <end position="96"/>
    </location>
</feature>
<keyword evidence="4" id="KW-1185">Reference proteome</keyword>
<dbReference type="SUPFAM" id="SSF103473">
    <property type="entry name" value="MFS general substrate transporter"/>
    <property type="match status" value="1"/>
</dbReference>
<feature type="transmembrane region" description="Helical" evidence="2">
    <location>
        <begin position="150"/>
        <end position="171"/>
    </location>
</feature>
<reference evidence="3 4" key="1">
    <citation type="submission" date="2023-07" db="EMBL/GenBank/DDBJ databases">
        <title>Sequencing the genomes of 1000 actinobacteria strains.</title>
        <authorList>
            <person name="Klenk H.-P."/>
        </authorList>
    </citation>
    <scope>NUCLEOTIDE SEQUENCE [LARGE SCALE GENOMIC DNA]</scope>
    <source>
        <strain evidence="3 4">DSM 14555</strain>
    </source>
</reference>
<gene>
    <name evidence="3" type="ORF">JOE69_002099</name>
</gene>
<keyword evidence="2" id="KW-1133">Transmembrane helix</keyword>
<protein>
    <submittedName>
        <fullName evidence="3">Heme/copper-type cytochrome/quinol oxidase subunit 4</fullName>
    </submittedName>
</protein>
<sequence length="218" mass="23325">MNQAQPPYPGPQGEPQQQPPYAAPQPQAPYGAPQSQAPYGQPQFPAYPGNYAAPQLAEVERPQSIKIAVLLMYVGAALALIGGIFGLFTVELGIQLGLNSTDVQLSAREYEAAATIARVVAYVGVIFGIVVGTGLWIWMAMANNAGRKWARILATVFAAIGIIGGLVSLISNSANHTLVLANMIFGILTLIVSVAALVYLWLKPSTEYYNFKSQKITY</sequence>
<comment type="caution">
    <text evidence="3">The sequence shown here is derived from an EMBL/GenBank/DDBJ whole genome shotgun (WGS) entry which is preliminary data.</text>
</comment>
<dbReference type="Proteomes" id="UP001185069">
    <property type="component" value="Unassembled WGS sequence"/>
</dbReference>
<feature type="region of interest" description="Disordered" evidence="1">
    <location>
        <begin position="1"/>
        <end position="37"/>
    </location>
</feature>
<dbReference type="RefSeq" id="WP_309798517.1">
    <property type="nucleotide sequence ID" value="NZ_BAAAHY010000005.1"/>
</dbReference>
<feature type="compositionally biased region" description="Pro residues" evidence="1">
    <location>
        <begin position="1"/>
        <end position="27"/>
    </location>
</feature>
<evidence type="ECO:0000313" key="3">
    <source>
        <dbReference type="EMBL" id="MDR6269861.1"/>
    </source>
</evidence>
<keyword evidence="2" id="KW-0472">Membrane</keyword>
<evidence type="ECO:0000313" key="4">
    <source>
        <dbReference type="Proteomes" id="UP001185069"/>
    </source>
</evidence>
<evidence type="ECO:0000256" key="2">
    <source>
        <dbReference type="SAM" id="Phobius"/>
    </source>
</evidence>
<feature type="compositionally biased region" description="Low complexity" evidence="1">
    <location>
        <begin position="28"/>
        <end position="37"/>
    </location>
</feature>
<name>A0ABU1JBQ8_9MICC</name>
<accession>A0ABU1JBQ8</accession>
<organism evidence="3 4">
    <name type="scientific">Arthrobacter russicus</name>
    <dbReference type="NCBI Taxonomy" id="172040"/>
    <lineage>
        <taxon>Bacteria</taxon>
        <taxon>Bacillati</taxon>
        <taxon>Actinomycetota</taxon>
        <taxon>Actinomycetes</taxon>
        <taxon>Micrococcales</taxon>
        <taxon>Micrococcaceae</taxon>
        <taxon>Arthrobacter</taxon>
    </lineage>
</organism>
<dbReference type="EMBL" id="JAVDQF010000001">
    <property type="protein sequence ID" value="MDR6269861.1"/>
    <property type="molecule type" value="Genomic_DNA"/>
</dbReference>